<evidence type="ECO:0000313" key="3">
    <source>
        <dbReference type="Proteomes" id="UP000078343"/>
    </source>
</evidence>
<evidence type="ECO:0000313" key="2">
    <source>
        <dbReference type="EMBL" id="OAP62139.1"/>
    </source>
</evidence>
<keyword evidence="3" id="KW-1185">Reference proteome</keyword>
<dbReference type="GeneID" id="30008511"/>
<comment type="caution">
    <text evidence="2">The sequence shown here is derived from an EMBL/GenBank/DDBJ whole genome shotgun (WGS) entry which is preliminary data.</text>
</comment>
<proteinExistence type="predicted"/>
<feature type="region of interest" description="Disordered" evidence="1">
    <location>
        <begin position="28"/>
        <end position="74"/>
    </location>
</feature>
<sequence length="103" mass="11093">MSETASRPTRPRALTRLVTNAAISLQKTLSGGANEDGDIASWNPALGDGPDNSSPTPASHAPTQDGKQMAPDYRKSGEMGWRKYVKYFTPSYDHLPSTPEIAC</sequence>
<dbReference type="EMBL" id="LVYI01000003">
    <property type="protein sequence ID" value="OAP62139.1"/>
    <property type="molecule type" value="Genomic_DNA"/>
</dbReference>
<dbReference type="AlphaFoldDB" id="A0A178ZQN3"/>
<reference evidence="2 3" key="1">
    <citation type="submission" date="2016-04" db="EMBL/GenBank/DDBJ databases">
        <title>Draft genome of Fonsecaea erecta CBS 125763.</title>
        <authorList>
            <person name="Weiss V.A."/>
            <person name="Vicente V.A."/>
            <person name="Raittz R.T."/>
            <person name="Moreno L.F."/>
            <person name="De Souza E.M."/>
            <person name="Pedrosa F.O."/>
            <person name="Steffens M.B."/>
            <person name="Faoro H."/>
            <person name="Tadra-Sfeir M.Z."/>
            <person name="Najafzadeh M.J."/>
            <person name="Felipe M.S."/>
            <person name="Teixeira M."/>
            <person name="Sun J."/>
            <person name="Xi L."/>
            <person name="Gomes R."/>
            <person name="De Azevedo C.M."/>
            <person name="Salgado C.G."/>
            <person name="Da Silva M.B."/>
            <person name="Nascimento M.F."/>
            <person name="Queiroz-Telles F."/>
            <person name="Attili D.S."/>
            <person name="Gorbushina A."/>
        </authorList>
    </citation>
    <scope>NUCLEOTIDE SEQUENCE [LARGE SCALE GENOMIC DNA]</scope>
    <source>
        <strain evidence="2 3">CBS 125763</strain>
    </source>
</reference>
<organism evidence="2 3">
    <name type="scientific">Fonsecaea erecta</name>
    <dbReference type="NCBI Taxonomy" id="1367422"/>
    <lineage>
        <taxon>Eukaryota</taxon>
        <taxon>Fungi</taxon>
        <taxon>Dikarya</taxon>
        <taxon>Ascomycota</taxon>
        <taxon>Pezizomycotina</taxon>
        <taxon>Eurotiomycetes</taxon>
        <taxon>Chaetothyriomycetidae</taxon>
        <taxon>Chaetothyriales</taxon>
        <taxon>Herpotrichiellaceae</taxon>
        <taxon>Fonsecaea</taxon>
    </lineage>
</organism>
<dbReference type="Proteomes" id="UP000078343">
    <property type="component" value="Unassembled WGS sequence"/>
</dbReference>
<protein>
    <submittedName>
        <fullName evidence="2">Uncharacterized protein</fullName>
    </submittedName>
</protein>
<feature type="compositionally biased region" description="Polar residues" evidence="1">
    <location>
        <begin position="51"/>
        <end position="66"/>
    </location>
</feature>
<dbReference type="RefSeq" id="XP_018695506.1">
    <property type="nucleotide sequence ID" value="XM_018835856.1"/>
</dbReference>
<name>A0A178ZQN3_9EURO</name>
<gene>
    <name evidence="2" type="ORF">AYL99_04342</name>
</gene>
<evidence type="ECO:0000256" key="1">
    <source>
        <dbReference type="SAM" id="MobiDB-lite"/>
    </source>
</evidence>
<accession>A0A178ZQN3</accession>